<dbReference type="AlphaFoldDB" id="A0A0A9CKE4"/>
<dbReference type="EMBL" id="GBRH01225908">
    <property type="protein sequence ID" value="JAD71987.1"/>
    <property type="molecule type" value="Transcribed_RNA"/>
</dbReference>
<name>A0A0A9CKE4_ARUDO</name>
<reference evidence="1" key="2">
    <citation type="journal article" date="2015" name="Data Brief">
        <title>Shoot transcriptome of the giant reed, Arundo donax.</title>
        <authorList>
            <person name="Barrero R.A."/>
            <person name="Guerrero F.D."/>
            <person name="Moolhuijzen P."/>
            <person name="Goolsby J.A."/>
            <person name="Tidwell J."/>
            <person name="Bellgard S.E."/>
            <person name="Bellgard M.I."/>
        </authorList>
    </citation>
    <scope>NUCLEOTIDE SEQUENCE</scope>
    <source>
        <tissue evidence="1">Shoot tissue taken approximately 20 cm above the soil surface</tissue>
    </source>
</reference>
<organism evidence="1">
    <name type="scientific">Arundo donax</name>
    <name type="common">Giant reed</name>
    <name type="synonym">Donax arundinaceus</name>
    <dbReference type="NCBI Taxonomy" id="35708"/>
    <lineage>
        <taxon>Eukaryota</taxon>
        <taxon>Viridiplantae</taxon>
        <taxon>Streptophyta</taxon>
        <taxon>Embryophyta</taxon>
        <taxon>Tracheophyta</taxon>
        <taxon>Spermatophyta</taxon>
        <taxon>Magnoliopsida</taxon>
        <taxon>Liliopsida</taxon>
        <taxon>Poales</taxon>
        <taxon>Poaceae</taxon>
        <taxon>PACMAD clade</taxon>
        <taxon>Arundinoideae</taxon>
        <taxon>Arundineae</taxon>
        <taxon>Arundo</taxon>
    </lineage>
</organism>
<proteinExistence type="predicted"/>
<accession>A0A0A9CKE4</accession>
<sequence>MNISLPVARCTIVIKRSAAPSIPLLPHTQPPVQW</sequence>
<protein>
    <submittedName>
        <fullName evidence="1">Uncharacterized protein</fullName>
    </submittedName>
</protein>
<reference evidence="1" key="1">
    <citation type="submission" date="2014-09" db="EMBL/GenBank/DDBJ databases">
        <authorList>
            <person name="Magalhaes I.L.F."/>
            <person name="Oliveira U."/>
            <person name="Santos F.R."/>
            <person name="Vidigal T.H.D.A."/>
            <person name="Brescovit A.D."/>
            <person name="Santos A.J."/>
        </authorList>
    </citation>
    <scope>NUCLEOTIDE SEQUENCE</scope>
    <source>
        <tissue evidence="1">Shoot tissue taken approximately 20 cm above the soil surface</tissue>
    </source>
</reference>
<evidence type="ECO:0000313" key="1">
    <source>
        <dbReference type="EMBL" id="JAD71987.1"/>
    </source>
</evidence>